<dbReference type="GO" id="GO:0034355">
    <property type="term" value="P:NAD+ biosynthetic process via the salvage pathway"/>
    <property type="evidence" value="ECO:0007669"/>
    <property type="project" value="TreeGrafter"/>
</dbReference>
<evidence type="ECO:0000313" key="11">
    <source>
        <dbReference type="EMBL" id="QTX04307.1"/>
    </source>
</evidence>
<dbReference type="PIRSF" id="PIRSF000484">
    <property type="entry name" value="NAPRT"/>
    <property type="match status" value="1"/>
</dbReference>
<sequence>MTGSSALFTDQYELTMVDAALADGTAERESLFEAFARRLPAGRRYGVVAGTGRLLELVQRFRFTDAELAWLAAERIVRPTTIDWLADYRFTGDIHGYREGEAYFPGSPLLTIHAGFAEGVMLETIVLSTLNADSSVASAAARMVSVALGRPIAEMGSRRTNEQAAVAAARAAYIAGFAATSNLEAGRRWGVPTMGTAAHSFTLLHDSEAEAFRAQIDTAGVGTTLLIDTYDIEQGVRTAVEVAGTGLGAVRIDSGDLPTVVAAVREQLDALGATGTKITVTSDLDEFTIAALSGAPVDSYGVGTSVVTGSGFPAAGMVYKLVARRGDDGEWVSVAKSSADKVSVGGRKNAARRLDGTRTAREELVFLGDGPGGAPEFDPGDETLRPLLVPLIAAGEVDERYLGAAGTRLAREHHAAVMEELPVEAFRLGRGEAVIPTTYR</sequence>
<comment type="function">
    <text evidence="9">Catalyzes the first step in the biosynthesis of NAD from nicotinic acid, the ATP-dependent synthesis of beta-nicotinate D-ribonucleotide from nicotinate and 5-phospho-D-ribose 1-phosphate.</text>
</comment>
<evidence type="ECO:0000256" key="4">
    <source>
        <dbReference type="ARBA" id="ARBA00022553"/>
    </source>
</evidence>
<comment type="PTM">
    <text evidence="9">Transiently phosphorylated on a His residue during the reaction cycle. Phosphorylation strongly increases the affinity for substrates and increases the rate of nicotinate D-ribonucleotide production. Dephosphorylation regenerates the low-affinity form of the enzyme, leading to product release.</text>
</comment>
<dbReference type="InterPro" id="IPR013785">
    <property type="entry name" value="Aldolase_TIM"/>
</dbReference>
<proteinExistence type="inferred from homology"/>
<dbReference type="Pfam" id="PF17767">
    <property type="entry name" value="NAPRTase_N"/>
    <property type="match status" value="1"/>
</dbReference>
<dbReference type="InterPro" id="IPR007229">
    <property type="entry name" value="Nic_PRibTrfase-Fam"/>
</dbReference>
<accession>A0A975FM85</accession>
<dbReference type="NCBIfam" id="NF006698">
    <property type="entry name" value="PRK09243.1-5"/>
    <property type="match status" value="1"/>
</dbReference>
<gene>
    <name evidence="11" type="ORF">G127AT_13660</name>
</gene>
<dbReference type="InterPro" id="IPR006405">
    <property type="entry name" value="Nic_PRibTrfase_pncB"/>
</dbReference>
<organism evidence="11 12">
    <name type="scientific">Agromyces archimandritae</name>
    <dbReference type="NCBI Taxonomy" id="2781962"/>
    <lineage>
        <taxon>Bacteria</taxon>
        <taxon>Bacillati</taxon>
        <taxon>Actinomycetota</taxon>
        <taxon>Actinomycetes</taxon>
        <taxon>Micrococcales</taxon>
        <taxon>Microbacteriaceae</taxon>
        <taxon>Agromyces</taxon>
    </lineage>
</organism>
<evidence type="ECO:0000256" key="7">
    <source>
        <dbReference type="ARBA" id="ARBA00022679"/>
    </source>
</evidence>
<evidence type="ECO:0000256" key="6">
    <source>
        <dbReference type="ARBA" id="ARBA00022642"/>
    </source>
</evidence>
<dbReference type="GO" id="GO:0016757">
    <property type="term" value="F:glycosyltransferase activity"/>
    <property type="evidence" value="ECO:0007669"/>
    <property type="project" value="UniProtKB-KW"/>
</dbReference>
<dbReference type="EC" id="6.3.4.21" evidence="3 9"/>
<evidence type="ECO:0000259" key="10">
    <source>
        <dbReference type="Pfam" id="PF17767"/>
    </source>
</evidence>
<evidence type="ECO:0000256" key="3">
    <source>
        <dbReference type="ARBA" id="ARBA00013236"/>
    </source>
</evidence>
<dbReference type="Proteomes" id="UP000671914">
    <property type="component" value="Chromosome"/>
</dbReference>
<dbReference type="KEGG" id="aarc:G127AT_13660"/>
<dbReference type="GO" id="GO:0005829">
    <property type="term" value="C:cytosol"/>
    <property type="evidence" value="ECO:0007669"/>
    <property type="project" value="TreeGrafter"/>
</dbReference>
<dbReference type="SUPFAM" id="SSF51690">
    <property type="entry name" value="Nicotinate/Quinolinate PRTase C-terminal domain-like"/>
    <property type="match status" value="1"/>
</dbReference>
<dbReference type="SUPFAM" id="SSF54675">
    <property type="entry name" value="Nicotinate/Quinolinate PRTase N-terminal domain-like"/>
    <property type="match status" value="1"/>
</dbReference>
<evidence type="ECO:0000313" key="12">
    <source>
        <dbReference type="Proteomes" id="UP000671914"/>
    </source>
</evidence>
<keyword evidence="5 9" id="KW-0436">Ligase</keyword>
<dbReference type="InterPro" id="IPR036068">
    <property type="entry name" value="Nicotinate_pribotase-like_C"/>
</dbReference>
<comment type="similarity">
    <text evidence="2 9">Belongs to the NAPRTase family.</text>
</comment>
<dbReference type="RefSeq" id="WP_210897767.1">
    <property type="nucleotide sequence ID" value="NZ_CP071696.1"/>
</dbReference>
<evidence type="ECO:0000256" key="5">
    <source>
        <dbReference type="ARBA" id="ARBA00022598"/>
    </source>
</evidence>
<dbReference type="NCBIfam" id="TIGR01513">
    <property type="entry name" value="NAPRTase_put"/>
    <property type="match status" value="1"/>
</dbReference>
<protein>
    <recommendedName>
        <fullName evidence="3 9">Nicotinate phosphoribosyltransferase</fullName>
        <ecNumber evidence="3 9">6.3.4.21</ecNumber>
    </recommendedName>
</protein>
<dbReference type="PANTHER" id="PTHR11098">
    <property type="entry name" value="NICOTINATE PHOSPHORIBOSYLTRANSFERASE"/>
    <property type="match status" value="1"/>
</dbReference>
<comment type="pathway">
    <text evidence="1 9">Cofactor biosynthesis; NAD(+) biosynthesis; nicotinate D-ribonucleotide from nicotinate: step 1/1.</text>
</comment>
<evidence type="ECO:0000256" key="2">
    <source>
        <dbReference type="ARBA" id="ARBA00010897"/>
    </source>
</evidence>
<reference evidence="11" key="1">
    <citation type="submission" date="2021-03" db="EMBL/GenBank/DDBJ databases">
        <title>Agromyces archimandritus sp. nov., isolated from the cockroach Archimandrita tessellata.</title>
        <authorList>
            <person name="Guzman J."/>
            <person name="Ortuzar M."/>
            <person name="Poehlein A."/>
            <person name="Daniel R."/>
            <person name="Trujillo M."/>
            <person name="Vilcinskas A."/>
        </authorList>
    </citation>
    <scope>NUCLEOTIDE SEQUENCE</scope>
    <source>
        <strain evidence="11">G127AT</strain>
    </source>
</reference>
<evidence type="ECO:0000256" key="1">
    <source>
        <dbReference type="ARBA" id="ARBA00004952"/>
    </source>
</evidence>
<dbReference type="InterPro" id="IPR040727">
    <property type="entry name" value="NAPRTase_N"/>
</dbReference>
<evidence type="ECO:0000256" key="8">
    <source>
        <dbReference type="ARBA" id="ARBA00048668"/>
    </source>
</evidence>
<keyword evidence="11" id="KW-0328">Glycosyltransferase</keyword>
<dbReference type="EMBL" id="CP071696">
    <property type="protein sequence ID" value="QTX04307.1"/>
    <property type="molecule type" value="Genomic_DNA"/>
</dbReference>
<dbReference type="PANTHER" id="PTHR11098:SF8">
    <property type="entry name" value="NICOTINATE PHOSPHORIBOSYLTRANSFERASE PNCB1"/>
    <property type="match status" value="1"/>
</dbReference>
<evidence type="ECO:0000256" key="9">
    <source>
        <dbReference type="RuleBase" id="RU365100"/>
    </source>
</evidence>
<keyword evidence="12" id="KW-1185">Reference proteome</keyword>
<keyword evidence="4" id="KW-0597">Phosphoprotein</keyword>
<comment type="catalytic activity">
    <reaction evidence="8 9">
        <text>5-phospho-alpha-D-ribose 1-diphosphate + nicotinate + ATP + H2O = nicotinate beta-D-ribonucleotide + ADP + phosphate + diphosphate</text>
        <dbReference type="Rhea" id="RHEA:36163"/>
        <dbReference type="ChEBI" id="CHEBI:15377"/>
        <dbReference type="ChEBI" id="CHEBI:30616"/>
        <dbReference type="ChEBI" id="CHEBI:32544"/>
        <dbReference type="ChEBI" id="CHEBI:33019"/>
        <dbReference type="ChEBI" id="CHEBI:43474"/>
        <dbReference type="ChEBI" id="CHEBI:57502"/>
        <dbReference type="ChEBI" id="CHEBI:58017"/>
        <dbReference type="ChEBI" id="CHEBI:456216"/>
        <dbReference type="EC" id="6.3.4.21"/>
    </reaction>
</comment>
<dbReference type="GO" id="GO:0004516">
    <property type="term" value="F:nicotinate phosphoribosyltransferase activity"/>
    <property type="evidence" value="ECO:0007669"/>
    <property type="project" value="UniProtKB-UniRule"/>
</dbReference>
<keyword evidence="7 9" id="KW-0808">Transferase</keyword>
<name>A0A975FM85_9MICO</name>
<feature type="domain" description="Nicotinate phosphoribosyltransferase N-terminal" evidence="10">
    <location>
        <begin position="7"/>
        <end position="131"/>
    </location>
</feature>
<dbReference type="AlphaFoldDB" id="A0A975FM85"/>
<dbReference type="Gene3D" id="3.20.20.70">
    <property type="entry name" value="Aldolase class I"/>
    <property type="match status" value="1"/>
</dbReference>
<dbReference type="Gene3D" id="3.20.140.10">
    <property type="entry name" value="nicotinate phosphoribosyltransferase"/>
    <property type="match status" value="1"/>
</dbReference>
<keyword evidence="6 9" id="KW-0662">Pyridine nucleotide biosynthesis</keyword>